<evidence type="ECO:0000259" key="2">
    <source>
        <dbReference type="Pfam" id="PF22936"/>
    </source>
</evidence>
<dbReference type="RefSeq" id="XP_024729822.1">
    <property type="nucleotide sequence ID" value="XM_024887418.1"/>
</dbReference>
<reference evidence="3 4" key="1">
    <citation type="submission" date="2016-04" db="EMBL/GenBank/DDBJ databases">
        <title>A degradative enzymes factory behind the ericoid mycorrhizal symbiosis.</title>
        <authorList>
            <consortium name="DOE Joint Genome Institute"/>
            <person name="Martino E."/>
            <person name="Morin E."/>
            <person name="Grelet G."/>
            <person name="Kuo A."/>
            <person name="Kohler A."/>
            <person name="Daghino S."/>
            <person name="Barry K."/>
            <person name="Choi C."/>
            <person name="Cichocki N."/>
            <person name="Clum A."/>
            <person name="Copeland A."/>
            <person name="Hainaut M."/>
            <person name="Haridas S."/>
            <person name="Labutti K."/>
            <person name="Lindquist E."/>
            <person name="Lipzen A."/>
            <person name="Khouja H.-R."/>
            <person name="Murat C."/>
            <person name="Ohm R."/>
            <person name="Olson A."/>
            <person name="Spatafora J."/>
            <person name="Veneault-Fourrey C."/>
            <person name="Henrissat B."/>
            <person name="Grigoriev I."/>
            <person name="Martin F."/>
            <person name="Perotto S."/>
        </authorList>
    </citation>
    <scope>NUCLEOTIDE SEQUENCE [LARGE SCALE GENOMIC DNA]</scope>
    <source>
        <strain evidence="3 4">E</strain>
    </source>
</reference>
<organism evidence="3 4">
    <name type="scientific">Hyaloscypha bicolor E</name>
    <dbReference type="NCBI Taxonomy" id="1095630"/>
    <lineage>
        <taxon>Eukaryota</taxon>
        <taxon>Fungi</taxon>
        <taxon>Dikarya</taxon>
        <taxon>Ascomycota</taxon>
        <taxon>Pezizomycotina</taxon>
        <taxon>Leotiomycetes</taxon>
        <taxon>Helotiales</taxon>
        <taxon>Hyaloscyphaceae</taxon>
        <taxon>Hyaloscypha</taxon>
        <taxon>Hyaloscypha bicolor</taxon>
    </lineage>
</organism>
<dbReference type="Proteomes" id="UP000235371">
    <property type="component" value="Unassembled WGS sequence"/>
</dbReference>
<feature type="region of interest" description="Disordered" evidence="1">
    <location>
        <begin position="1"/>
        <end position="22"/>
    </location>
</feature>
<dbReference type="GeneID" id="36595494"/>
<feature type="domain" description="Retrovirus-related Pol polyprotein from transposon TNT 1-94-like beta-barrel" evidence="2">
    <location>
        <begin position="37"/>
        <end position="100"/>
    </location>
</feature>
<dbReference type="PANTHER" id="PTHR40628">
    <property type="entry name" value="CHROMO DOMAIN-CONTAINING PROTEIN"/>
    <property type="match status" value="1"/>
</dbReference>
<evidence type="ECO:0000313" key="4">
    <source>
        <dbReference type="Proteomes" id="UP000235371"/>
    </source>
</evidence>
<accession>A0A2J6SQ59</accession>
<evidence type="ECO:0000256" key="1">
    <source>
        <dbReference type="SAM" id="MobiDB-lite"/>
    </source>
</evidence>
<feature type="compositionally biased region" description="Basic and acidic residues" evidence="1">
    <location>
        <begin position="1"/>
        <end position="18"/>
    </location>
</feature>
<dbReference type="EMBL" id="KZ613895">
    <property type="protein sequence ID" value="PMD52918.1"/>
    <property type="molecule type" value="Genomic_DNA"/>
</dbReference>
<dbReference type="InterPro" id="IPR054722">
    <property type="entry name" value="PolX-like_BBD"/>
</dbReference>
<name>A0A2J6SQ59_9HELO</name>
<dbReference type="AlphaFoldDB" id="A0A2J6SQ59"/>
<dbReference type="Pfam" id="PF22936">
    <property type="entry name" value="Pol_BBD"/>
    <property type="match status" value="1"/>
</dbReference>
<dbReference type="InParanoid" id="A0A2J6SQ59"/>
<protein>
    <recommendedName>
        <fullName evidence="2">Retrovirus-related Pol polyprotein from transposon TNT 1-94-like beta-barrel domain-containing protein</fullName>
    </recommendedName>
</protein>
<proteinExistence type="predicted"/>
<gene>
    <name evidence="3" type="ORF">K444DRAFT_668534</name>
</gene>
<sequence length="181" mass="20350">MGEIGEHFRDVKEHRKQQEQITPPSQRCYDWIIVMGSHYAKDRSWFKEYYPINANVGGSLAIGIGTVELEVKHSPQDQSTHTLVLEDVLHVPEAISNAFSPMLTGCNQSWVRGGTQGTDAAGQPLWYGTEFCGLSRLALAEVPQGESELERLSRDGTHFMLSLYLTEEQQRNISEQLRGSN</sequence>
<dbReference type="OrthoDB" id="4232400at2759"/>
<evidence type="ECO:0000313" key="3">
    <source>
        <dbReference type="EMBL" id="PMD52918.1"/>
    </source>
</evidence>
<dbReference type="PANTHER" id="PTHR40628:SF1">
    <property type="entry name" value="CHROMO DOMAIN-CONTAINING PROTEIN"/>
    <property type="match status" value="1"/>
</dbReference>
<keyword evidence="4" id="KW-1185">Reference proteome</keyword>